<proteinExistence type="predicted"/>
<dbReference type="SUPFAM" id="SSF81383">
    <property type="entry name" value="F-box domain"/>
    <property type="match status" value="1"/>
</dbReference>
<reference evidence="2 5" key="1">
    <citation type="journal article" date="2011" name="Nature">
        <title>The Medicago genome provides insight into the evolution of rhizobial symbioses.</title>
        <authorList>
            <person name="Young N.D."/>
            <person name="Debelle F."/>
            <person name="Oldroyd G.E."/>
            <person name="Geurts R."/>
            <person name="Cannon S.B."/>
            <person name="Udvardi M.K."/>
            <person name="Benedito V.A."/>
            <person name="Mayer K.F."/>
            <person name="Gouzy J."/>
            <person name="Schoof H."/>
            <person name="Van de Peer Y."/>
            <person name="Proost S."/>
            <person name="Cook D.R."/>
            <person name="Meyers B.C."/>
            <person name="Spannagl M."/>
            <person name="Cheung F."/>
            <person name="De Mita S."/>
            <person name="Krishnakumar V."/>
            <person name="Gundlach H."/>
            <person name="Zhou S."/>
            <person name="Mudge J."/>
            <person name="Bharti A.K."/>
            <person name="Murray J.D."/>
            <person name="Naoumkina M.A."/>
            <person name="Rosen B."/>
            <person name="Silverstein K.A."/>
            <person name="Tang H."/>
            <person name="Rombauts S."/>
            <person name="Zhao P.X."/>
            <person name="Zhou P."/>
            <person name="Barbe V."/>
            <person name="Bardou P."/>
            <person name="Bechner M."/>
            <person name="Bellec A."/>
            <person name="Berger A."/>
            <person name="Berges H."/>
            <person name="Bidwell S."/>
            <person name="Bisseling T."/>
            <person name="Choisne N."/>
            <person name="Couloux A."/>
            <person name="Denny R."/>
            <person name="Deshpande S."/>
            <person name="Dai X."/>
            <person name="Doyle J.J."/>
            <person name="Dudez A.M."/>
            <person name="Farmer A.D."/>
            <person name="Fouteau S."/>
            <person name="Franken C."/>
            <person name="Gibelin C."/>
            <person name="Gish J."/>
            <person name="Goldstein S."/>
            <person name="Gonzalez A.J."/>
            <person name="Green P.J."/>
            <person name="Hallab A."/>
            <person name="Hartog M."/>
            <person name="Hua A."/>
            <person name="Humphray S.J."/>
            <person name="Jeong D.H."/>
            <person name="Jing Y."/>
            <person name="Jocker A."/>
            <person name="Kenton S.M."/>
            <person name="Kim D.J."/>
            <person name="Klee K."/>
            <person name="Lai H."/>
            <person name="Lang C."/>
            <person name="Lin S."/>
            <person name="Macmil S.L."/>
            <person name="Magdelenat G."/>
            <person name="Matthews L."/>
            <person name="McCorrison J."/>
            <person name="Monaghan E.L."/>
            <person name="Mun J.H."/>
            <person name="Najar F.Z."/>
            <person name="Nicholson C."/>
            <person name="Noirot C."/>
            <person name="O'Bleness M."/>
            <person name="Paule C.R."/>
            <person name="Poulain J."/>
            <person name="Prion F."/>
            <person name="Qin B."/>
            <person name="Qu C."/>
            <person name="Retzel E.F."/>
            <person name="Riddle C."/>
            <person name="Sallet E."/>
            <person name="Samain S."/>
            <person name="Samson N."/>
            <person name="Sanders I."/>
            <person name="Saurat O."/>
            <person name="Scarpelli C."/>
            <person name="Schiex T."/>
            <person name="Segurens B."/>
            <person name="Severin A.J."/>
            <person name="Sherrier D.J."/>
            <person name="Shi R."/>
            <person name="Sims S."/>
            <person name="Singer S.R."/>
            <person name="Sinharoy S."/>
            <person name="Sterck L."/>
            <person name="Viollet A."/>
            <person name="Wang B.B."/>
            <person name="Wang K."/>
            <person name="Wang M."/>
            <person name="Wang X."/>
            <person name="Warfsmann J."/>
            <person name="Weissenbach J."/>
            <person name="White D.D."/>
            <person name="White J.D."/>
            <person name="Wiley G.B."/>
            <person name="Wincker P."/>
            <person name="Xing Y."/>
            <person name="Yang L."/>
            <person name="Yao Z."/>
            <person name="Ying F."/>
            <person name="Zhai J."/>
            <person name="Zhou L."/>
            <person name="Zuber A."/>
            <person name="Denarie J."/>
            <person name="Dixon R.A."/>
            <person name="May G.D."/>
            <person name="Schwartz D.C."/>
            <person name="Rogers J."/>
            <person name="Quetier F."/>
            <person name="Town C.D."/>
            <person name="Roe B.A."/>
        </authorList>
    </citation>
    <scope>NUCLEOTIDE SEQUENCE [LARGE SCALE GENOMIC DNA]</scope>
    <source>
        <strain evidence="2">A17</strain>
        <strain evidence="4 5">cv. Jemalong A17</strain>
    </source>
</reference>
<dbReference type="STRING" id="3880.A0A072VI40"/>
<dbReference type="EMBL" id="CM001218">
    <property type="protein sequence ID" value="KEH37800.1"/>
    <property type="molecule type" value="Genomic_DNA"/>
</dbReference>
<evidence type="ECO:0000259" key="1">
    <source>
        <dbReference type="PROSITE" id="PS50181"/>
    </source>
</evidence>
<reference evidence="4" key="3">
    <citation type="submission" date="2015-04" db="UniProtKB">
        <authorList>
            <consortium name="EnsemblPlants"/>
        </authorList>
    </citation>
    <scope>IDENTIFICATION</scope>
    <source>
        <strain evidence="4">cv. Jemalong A17</strain>
    </source>
</reference>
<protein>
    <submittedName>
        <fullName evidence="2">F-box protein interaction domain protein</fullName>
    </submittedName>
    <submittedName>
        <fullName evidence="3">Putative F-box domain-containing protein</fullName>
    </submittedName>
</protein>
<dbReference type="KEGG" id="mtr:25486689"/>
<gene>
    <name evidence="4" type="primary">25486689</name>
    <name evidence="2" type="ordered locus">MTR_2g047892</name>
    <name evidence="3" type="ORF">MtrunA17_Chr2g0303301</name>
</gene>
<dbReference type="Gramene" id="rna9761">
    <property type="protein sequence ID" value="RHN73876.1"/>
    <property type="gene ID" value="gene9761"/>
</dbReference>
<dbReference type="OrthoDB" id="591557at2759"/>
<dbReference type="Pfam" id="PF08268">
    <property type="entry name" value="FBA_3"/>
    <property type="match status" value="1"/>
</dbReference>
<sequence>MRISPSKSPLRRKGNTPSPVILPDELVAEVLSFLPVNSLMQLKCVSKSWNSLISDPFFVKLHLIKSSRNPLLSLFSTQSSNNSISAVLTPMPMRCIREITNANHDTKYLLAVEEYYMSVGSCNGLICMLHDSSDVFVYRDLSLRFWNPATRSLSDKLDYFCTSVKELNFKFSYGYDNLTNKYKVVAFRPNEVKVFTLGENIWRNIQSFPVDPYYCTHNPYNCGVYLSNSINWFAVRNHENFVYGRWKDLIVSVDEFVIISLDLGMETYTQLRLPQALNEVPYVMPTVSILMNCLCFTHYSKGNHFVIWQMREFGVEDSWIQLFKFRYQHQRCIGVRHGYCNLLPLHVLENDDTLLLVNGEQFIRYNRRENRLVKLPAINECLYLRYAKHYIESLVSTC</sequence>
<dbReference type="EnsemblPlants" id="KEH37800">
    <property type="protein sequence ID" value="KEH37800"/>
    <property type="gene ID" value="MTR_2g047892"/>
</dbReference>
<dbReference type="PANTHER" id="PTHR31672">
    <property type="entry name" value="BNACNNG10540D PROTEIN"/>
    <property type="match status" value="1"/>
</dbReference>
<dbReference type="AlphaFoldDB" id="A0A072VI40"/>
<accession>A0A072VI40</accession>
<dbReference type="EMBL" id="PSQE01000002">
    <property type="protein sequence ID" value="RHN73876.1"/>
    <property type="molecule type" value="Genomic_DNA"/>
</dbReference>
<keyword evidence="5" id="KW-1185">Reference proteome</keyword>
<reference evidence="2 5" key="2">
    <citation type="journal article" date="2014" name="BMC Genomics">
        <title>An improved genome release (version Mt4.0) for the model legume Medicago truncatula.</title>
        <authorList>
            <person name="Tang H."/>
            <person name="Krishnakumar V."/>
            <person name="Bidwell S."/>
            <person name="Rosen B."/>
            <person name="Chan A."/>
            <person name="Zhou S."/>
            <person name="Gentzbittel L."/>
            <person name="Childs K.L."/>
            <person name="Yandell M."/>
            <person name="Gundlach H."/>
            <person name="Mayer K.F."/>
            <person name="Schwartz D.C."/>
            <person name="Town C.D."/>
        </authorList>
    </citation>
    <scope>GENOME REANNOTATION</scope>
    <source>
        <strain evidence="2">A17</strain>
        <strain evidence="4 5">cv. Jemalong A17</strain>
    </source>
</reference>
<evidence type="ECO:0000313" key="4">
    <source>
        <dbReference type="EnsemblPlants" id="KEH37800"/>
    </source>
</evidence>
<dbReference type="InterPro" id="IPR017451">
    <property type="entry name" value="F-box-assoc_interact_dom"/>
</dbReference>
<reference evidence="3" key="4">
    <citation type="journal article" date="2018" name="Nat. Plants">
        <title>Whole-genome landscape of Medicago truncatula symbiotic genes.</title>
        <authorList>
            <person name="Pecrix Y."/>
            <person name="Gamas P."/>
            <person name="Carrere S."/>
        </authorList>
    </citation>
    <scope>NUCLEOTIDE SEQUENCE</scope>
    <source>
        <tissue evidence="3">Leaves</tissue>
    </source>
</reference>
<evidence type="ECO:0000313" key="5">
    <source>
        <dbReference type="Proteomes" id="UP000002051"/>
    </source>
</evidence>
<feature type="domain" description="F-box" evidence="1">
    <location>
        <begin position="16"/>
        <end position="61"/>
    </location>
</feature>
<dbReference type="PANTHER" id="PTHR31672:SF13">
    <property type="entry name" value="F-BOX PROTEIN CPR30-LIKE"/>
    <property type="match status" value="1"/>
</dbReference>
<dbReference type="CDD" id="cd22157">
    <property type="entry name" value="F-box_AtFBW1-like"/>
    <property type="match status" value="1"/>
</dbReference>
<dbReference type="InterPro" id="IPR001810">
    <property type="entry name" value="F-box_dom"/>
</dbReference>
<evidence type="ECO:0000313" key="3">
    <source>
        <dbReference type="EMBL" id="RHN73876.1"/>
    </source>
</evidence>
<dbReference type="Proteomes" id="UP000002051">
    <property type="component" value="Chromosome 2"/>
</dbReference>
<evidence type="ECO:0000313" key="2">
    <source>
        <dbReference type="EMBL" id="KEH37800.1"/>
    </source>
</evidence>
<dbReference type="Proteomes" id="UP000265566">
    <property type="component" value="Chromosome 2"/>
</dbReference>
<dbReference type="SMART" id="SM00256">
    <property type="entry name" value="FBOX"/>
    <property type="match status" value="1"/>
</dbReference>
<dbReference type="InterPro" id="IPR050796">
    <property type="entry name" value="SCF_F-box_component"/>
</dbReference>
<dbReference type="HOGENOM" id="CLU_027176_0_1_1"/>
<dbReference type="NCBIfam" id="TIGR01640">
    <property type="entry name" value="F_box_assoc_1"/>
    <property type="match status" value="1"/>
</dbReference>
<name>A0A072VI40_MEDTR</name>
<dbReference type="InterPro" id="IPR036047">
    <property type="entry name" value="F-box-like_dom_sf"/>
</dbReference>
<dbReference type="PROSITE" id="PS50181">
    <property type="entry name" value="FBOX"/>
    <property type="match status" value="1"/>
</dbReference>
<organism evidence="2 5">
    <name type="scientific">Medicago truncatula</name>
    <name type="common">Barrel medic</name>
    <name type="synonym">Medicago tribuloides</name>
    <dbReference type="NCBI Taxonomy" id="3880"/>
    <lineage>
        <taxon>Eukaryota</taxon>
        <taxon>Viridiplantae</taxon>
        <taxon>Streptophyta</taxon>
        <taxon>Embryophyta</taxon>
        <taxon>Tracheophyta</taxon>
        <taxon>Spermatophyta</taxon>
        <taxon>Magnoliopsida</taxon>
        <taxon>eudicotyledons</taxon>
        <taxon>Gunneridae</taxon>
        <taxon>Pentapetalae</taxon>
        <taxon>rosids</taxon>
        <taxon>fabids</taxon>
        <taxon>Fabales</taxon>
        <taxon>Fabaceae</taxon>
        <taxon>Papilionoideae</taxon>
        <taxon>50 kb inversion clade</taxon>
        <taxon>NPAAA clade</taxon>
        <taxon>Hologalegina</taxon>
        <taxon>IRL clade</taxon>
        <taxon>Trifolieae</taxon>
        <taxon>Medicago</taxon>
    </lineage>
</organism>
<dbReference type="InterPro" id="IPR013187">
    <property type="entry name" value="F-box-assoc_dom_typ3"/>
</dbReference>
<dbReference type="Gene3D" id="1.20.1280.50">
    <property type="match status" value="1"/>
</dbReference>
<dbReference type="Pfam" id="PF00646">
    <property type="entry name" value="F-box"/>
    <property type="match status" value="1"/>
</dbReference>